<accession>A0ABT6EUD0</accession>
<dbReference type="EMBL" id="JAKKUT010000001">
    <property type="protein sequence ID" value="MDG2989486.1"/>
    <property type="molecule type" value="Genomic_DNA"/>
</dbReference>
<organism evidence="1 2">
    <name type="scientific">Candidatus Synechococcus calcipolaris G9</name>
    <dbReference type="NCBI Taxonomy" id="1497997"/>
    <lineage>
        <taxon>Bacteria</taxon>
        <taxon>Bacillati</taxon>
        <taxon>Cyanobacteriota</taxon>
        <taxon>Cyanophyceae</taxon>
        <taxon>Synechococcales</taxon>
        <taxon>Synechococcaceae</taxon>
        <taxon>Synechococcus</taxon>
    </lineage>
</organism>
<reference evidence="1" key="2">
    <citation type="submission" date="2022-01" db="EMBL/GenBank/DDBJ databases">
        <authorList>
            <person name="Zivanovic Y."/>
            <person name="Moreira D."/>
            <person name="Lopez-Garcia P."/>
        </authorList>
    </citation>
    <scope>NUCLEOTIDE SEQUENCE</scope>
    <source>
        <strain evidence="1">G9</strain>
    </source>
</reference>
<proteinExistence type="predicted"/>
<gene>
    <name evidence="1" type="ORF">L3556_00850</name>
</gene>
<evidence type="ECO:0000313" key="1">
    <source>
        <dbReference type="EMBL" id="MDG2989486.1"/>
    </source>
</evidence>
<keyword evidence="2" id="KW-1185">Reference proteome</keyword>
<sequence>MIYDLDFNVQVIGRQRIYKVLEDENIQTPITTLSTARTLPTETGDPVIDAGLKLITEITQDIKGNLLCRHVETCLDNPFNKEQISRFDVIVPYRPTNPLNKAHVREILNQQNVKTGRYKGEGYKTMSKLTPYL</sequence>
<evidence type="ECO:0000313" key="2">
    <source>
        <dbReference type="Proteomes" id="UP001154265"/>
    </source>
</evidence>
<protein>
    <submittedName>
        <fullName evidence="1">Uncharacterized protein</fullName>
    </submittedName>
</protein>
<name>A0ABT6EUD0_9SYNE</name>
<reference evidence="1" key="1">
    <citation type="journal article" date="2022" name="Genome Biol. Evol.">
        <title>A New Gene Family Diagnostic for Intracellular Biomineralization of Amorphous Ca Carbonates by Cyanobacteria.</title>
        <authorList>
            <person name="Benzerara K."/>
            <person name="Duprat E."/>
            <person name="Bitard-Feildel T."/>
            <person name="Caumes G."/>
            <person name="Cassier-Chauvat C."/>
            <person name="Chauvat F."/>
            <person name="Dezi M."/>
            <person name="Diop S.I."/>
            <person name="Gaschignard G."/>
            <person name="Gorgen S."/>
            <person name="Gugger M."/>
            <person name="Lopez-Garcia P."/>
            <person name="Millet M."/>
            <person name="Skouri-Panet F."/>
            <person name="Moreira D."/>
            <person name="Callebaut I."/>
        </authorList>
    </citation>
    <scope>NUCLEOTIDE SEQUENCE</scope>
    <source>
        <strain evidence="1">G9</strain>
    </source>
</reference>
<comment type="caution">
    <text evidence="1">The sequence shown here is derived from an EMBL/GenBank/DDBJ whole genome shotgun (WGS) entry which is preliminary data.</text>
</comment>
<dbReference type="RefSeq" id="WP_277865409.1">
    <property type="nucleotide sequence ID" value="NZ_JAKKUT010000001.1"/>
</dbReference>
<dbReference type="Proteomes" id="UP001154265">
    <property type="component" value="Unassembled WGS sequence"/>
</dbReference>